<comment type="caution">
    <text evidence="3">The sequence shown here is derived from an EMBL/GenBank/DDBJ whole genome shotgun (WGS) entry which is preliminary data.</text>
</comment>
<dbReference type="Proteomes" id="UP001595698">
    <property type="component" value="Unassembled WGS sequence"/>
</dbReference>
<evidence type="ECO:0000313" key="3">
    <source>
        <dbReference type="EMBL" id="MFC3986566.1"/>
    </source>
</evidence>
<dbReference type="SUPFAM" id="SSF50370">
    <property type="entry name" value="Ricin B-like lectins"/>
    <property type="match status" value="1"/>
</dbReference>
<dbReference type="Pfam" id="PF14200">
    <property type="entry name" value="RicinB_lectin_2"/>
    <property type="match status" value="1"/>
</dbReference>
<evidence type="ECO:0000259" key="2">
    <source>
        <dbReference type="Pfam" id="PF14200"/>
    </source>
</evidence>
<dbReference type="InterPro" id="IPR000772">
    <property type="entry name" value="Ricin_B_lectin"/>
</dbReference>
<name>A0ABV8FD19_9ACTN</name>
<proteinExistence type="predicted"/>
<protein>
    <submittedName>
        <fullName evidence="3">RICIN domain-containing protein</fullName>
    </submittedName>
</protein>
<dbReference type="CDD" id="cd00161">
    <property type="entry name" value="beta-trefoil_Ricin-like"/>
    <property type="match status" value="1"/>
</dbReference>
<dbReference type="InterPro" id="IPR035992">
    <property type="entry name" value="Ricin_B-like_lectins"/>
</dbReference>
<feature type="domain" description="Ricin B lectin" evidence="2">
    <location>
        <begin position="28"/>
        <end position="105"/>
    </location>
</feature>
<feature type="signal peptide" evidence="1">
    <location>
        <begin position="1"/>
        <end position="27"/>
    </location>
</feature>
<dbReference type="RefSeq" id="WP_386196884.1">
    <property type="nucleotide sequence ID" value="NZ_JBHSBC010000058.1"/>
</dbReference>
<evidence type="ECO:0000313" key="4">
    <source>
        <dbReference type="Proteomes" id="UP001595698"/>
    </source>
</evidence>
<keyword evidence="4" id="KW-1185">Reference proteome</keyword>
<reference evidence="4" key="1">
    <citation type="journal article" date="2019" name="Int. J. Syst. Evol. Microbiol.">
        <title>The Global Catalogue of Microorganisms (GCM) 10K type strain sequencing project: providing services to taxonomists for standard genome sequencing and annotation.</title>
        <authorList>
            <consortium name="The Broad Institute Genomics Platform"/>
            <consortium name="The Broad Institute Genome Sequencing Center for Infectious Disease"/>
            <person name="Wu L."/>
            <person name="Ma J."/>
        </authorList>
    </citation>
    <scope>NUCLEOTIDE SEQUENCE [LARGE SCALE GENOMIC DNA]</scope>
    <source>
        <strain evidence="4">TBRC 7912</strain>
    </source>
</reference>
<accession>A0ABV8FD19</accession>
<sequence>MTFSALVMALVLVAVSFAAGTSTPAYADTRYAEIVNRISGLRADVMWASTNPRQGVFLWPDNASHSQEFEFLDNGNGYFRIKARHSGQCLQLLDGDPREGVSIVQDTYCESGYAPAEWRTDYIIPPHEPCVCFPETYMIIRNRANGRCLDASSSGIPGQQARLQAWSCIRTGTEGNRWNQVWGFQYPGGNPPVR</sequence>
<organism evidence="3 4">
    <name type="scientific">Streptosporangium jomthongense</name>
    <dbReference type="NCBI Taxonomy" id="1193683"/>
    <lineage>
        <taxon>Bacteria</taxon>
        <taxon>Bacillati</taxon>
        <taxon>Actinomycetota</taxon>
        <taxon>Actinomycetes</taxon>
        <taxon>Streptosporangiales</taxon>
        <taxon>Streptosporangiaceae</taxon>
        <taxon>Streptosporangium</taxon>
    </lineage>
</organism>
<dbReference type="PROSITE" id="PS50231">
    <property type="entry name" value="RICIN_B_LECTIN"/>
    <property type="match status" value="1"/>
</dbReference>
<gene>
    <name evidence="3" type="ORF">ACFOYY_40985</name>
</gene>
<keyword evidence="1" id="KW-0732">Signal</keyword>
<evidence type="ECO:0000256" key="1">
    <source>
        <dbReference type="SAM" id="SignalP"/>
    </source>
</evidence>
<feature type="chain" id="PRO_5045534483" evidence="1">
    <location>
        <begin position="28"/>
        <end position="194"/>
    </location>
</feature>
<dbReference type="EMBL" id="JBHSBC010000058">
    <property type="protein sequence ID" value="MFC3986566.1"/>
    <property type="molecule type" value="Genomic_DNA"/>
</dbReference>
<dbReference type="Gene3D" id="2.80.10.50">
    <property type="match status" value="2"/>
</dbReference>